<protein>
    <submittedName>
        <fullName evidence="1">Alpha/beta hydrolase</fullName>
    </submittedName>
</protein>
<evidence type="ECO:0000313" key="2">
    <source>
        <dbReference type="Proteomes" id="UP001149140"/>
    </source>
</evidence>
<keyword evidence="2" id="KW-1185">Reference proteome</keyword>
<dbReference type="GO" id="GO:0005975">
    <property type="term" value="P:carbohydrate metabolic process"/>
    <property type="evidence" value="ECO:0007669"/>
    <property type="project" value="UniProtKB-ARBA"/>
</dbReference>
<comment type="caution">
    <text evidence="1">The sequence shown here is derived from an EMBL/GenBank/DDBJ whole genome shotgun (WGS) entry which is preliminary data.</text>
</comment>
<dbReference type="EMBL" id="JAPDOD010000027">
    <property type="protein sequence ID" value="MDA0163709.1"/>
    <property type="molecule type" value="Genomic_DNA"/>
</dbReference>
<dbReference type="Gene3D" id="2.60.40.10">
    <property type="entry name" value="Immunoglobulins"/>
    <property type="match status" value="1"/>
</dbReference>
<dbReference type="InterPro" id="IPR029058">
    <property type="entry name" value="AB_hydrolase_fold"/>
</dbReference>
<name>A0A9X3S2N6_9ACTN</name>
<dbReference type="Proteomes" id="UP001149140">
    <property type="component" value="Unassembled WGS sequence"/>
</dbReference>
<organism evidence="1 2">
    <name type="scientific">Solirubrobacter ginsenosidimutans</name>
    <dbReference type="NCBI Taxonomy" id="490573"/>
    <lineage>
        <taxon>Bacteria</taxon>
        <taxon>Bacillati</taxon>
        <taxon>Actinomycetota</taxon>
        <taxon>Thermoleophilia</taxon>
        <taxon>Solirubrobacterales</taxon>
        <taxon>Solirubrobacteraceae</taxon>
        <taxon>Solirubrobacter</taxon>
    </lineage>
</organism>
<accession>A0A9X3S2N6</accession>
<dbReference type="AlphaFoldDB" id="A0A9X3S2N6"/>
<proteinExistence type="predicted"/>
<keyword evidence="1" id="KW-0378">Hydrolase</keyword>
<evidence type="ECO:0000313" key="1">
    <source>
        <dbReference type="EMBL" id="MDA0163709.1"/>
    </source>
</evidence>
<reference evidence="1" key="1">
    <citation type="submission" date="2022-10" db="EMBL/GenBank/DDBJ databases">
        <title>The WGS of Solirubrobacter ginsenosidimutans DSM 21036.</title>
        <authorList>
            <person name="Jiang Z."/>
        </authorList>
    </citation>
    <scope>NUCLEOTIDE SEQUENCE</scope>
    <source>
        <strain evidence="1">DSM 21036</strain>
    </source>
</reference>
<dbReference type="GO" id="GO:0016787">
    <property type="term" value="F:hydrolase activity"/>
    <property type="evidence" value="ECO:0007669"/>
    <property type="project" value="UniProtKB-KW"/>
</dbReference>
<gene>
    <name evidence="1" type="ORF">OM076_25780</name>
</gene>
<dbReference type="RefSeq" id="WP_270042955.1">
    <property type="nucleotide sequence ID" value="NZ_JAPDOD010000027.1"/>
</dbReference>
<sequence>MDPILMGTANLQEPNAAGGAPTGASAAATVQVRGSIYYPANRATGSPVILLVHGNHGSCDSGSAPNCTAFKRNDRGYAYLGENLATWGYTVMSLDQDQLIYYQDGNQGKGMHQRRLLMAAALDSLYAANQAAVPVTADNTLGAALVGKLDFSRVGLMGHSRGGDAVSSFIDYNRTRPAPGRKYNLRGVIALAPTDYERRAPYGMPYMTMFGYCEGDVTNLQGARLFERSQYIQPNDPFPRVQVSVLGANHNWFNTVWFADGDDATGTDVACGTSQPNNIRLSGGAYDLTTRGSGDPALMGDQEKVGLAMMSAFFRRYVGGDVAFDPYMTGEISADGTTPQLPASACPTSASGARIPCFDRLMTSYFAAPAERRDVLRPETDNPLEVSALGTSITGSGFSNPYLATGGITPVPATTPGGFDWCNPEPTQFAPSQVGVSGLPTAVKGCPLPAAGALGGQSGTRENAPVNHSYGLQLALAWDQPASIGTRIPAASGNVTGFKTLALGAVVNFFDPRNPTRGTDAIWNPGLTTQNFTIELTDKNGKVGSVAAASPRYGTALHQTTGSTTTRVHEVLNEIRVPLSDFAAQGVDLANVRNFAVKFGGTGMPATGSIQLSDVRFQEAVSGPTVYTDKLADVAPTAPPVATPTPEPFVAAGAPAAAAPSAPAVAEAPATTVASCATASAAISAVKLVKHRLTVTGTSSPCAAGVTVTVARVSGARTSKAIRAALTASKWSAAASLAKGKYRVTVTALAKAGAKSSKATTKLVTVK</sequence>
<dbReference type="Gene3D" id="3.40.50.1820">
    <property type="entry name" value="alpha/beta hydrolase"/>
    <property type="match status" value="1"/>
</dbReference>
<dbReference type="InterPro" id="IPR013783">
    <property type="entry name" value="Ig-like_fold"/>
</dbReference>
<dbReference type="SUPFAM" id="SSF53474">
    <property type="entry name" value="alpha/beta-Hydrolases"/>
    <property type="match status" value="1"/>
</dbReference>